<accession>A0A6C0JAU3</accession>
<dbReference type="AlphaFoldDB" id="A0A6C0JAU3"/>
<proteinExistence type="predicted"/>
<name>A0A6C0JAU3_9ZZZZ</name>
<reference evidence="1" key="1">
    <citation type="journal article" date="2020" name="Nature">
        <title>Giant virus diversity and host interactions through global metagenomics.</title>
        <authorList>
            <person name="Schulz F."/>
            <person name="Roux S."/>
            <person name="Paez-Espino D."/>
            <person name="Jungbluth S."/>
            <person name="Walsh D.A."/>
            <person name="Denef V.J."/>
            <person name="McMahon K.D."/>
            <person name="Konstantinidis K.T."/>
            <person name="Eloe-Fadrosh E.A."/>
            <person name="Kyrpides N.C."/>
            <person name="Woyke T."/>
        </authorList>
    </citation>
    <scope>NUCLEOTIDE SEQUENCE</scope>
    <source>
        <strain evidence="1">GVMAG-M-3300025880-76</strain>
    </source>
</reference>
<dbReference type="EMBL" id="MN740362">
    <property type="protein sequence ID" value="QHU02772.1"/>
    <property type="molecule type" value="Genomic_DNA"/>
</dbReference>
<protein>
    <recommendedName>
        <fullName evidence="2">C2H2-type domain-containing protein</fullName>
    </recommendedName>
</protein>
<evidence type="ECO:0000313" key="1">
    <source>
        <dbReference type="EMBL" id="QHU02772.1"/>
    </source>
</evidence>
<organism evidence="1">
    <name type="scientific">viral metagenome</name>
    <dbReference type="NCBI Taxonomy" id="1070528"/>
    <lineage>
        <taxon>unclassified sequences</taxon>
        <taxon>metagenomes</taxon>
        <taxon>organismal metagenomes</taxon>
    </lineage>
</organism>
<evidence type="ECO:0008006" key="2">
    <source>
        <dbReference type="Google" id="ProtNLM"/>
    </source>
</evidence>
<sequence length="313" mass="36660">MSKEKGSESFYCESCNYHTTRRSQYNRHILTLKHKHCLQSKPCTENTKEQPIQSLINTNKEYICSCGKSYKHRQSLYNHTQQCEDNYNKYHNNKNMIVNTNESGKQPKEKTIEPSEELDYKAMFLTMVEKNNELQQTLVDIVPKIGNQTNSNNTNTFNIQIFLNEKCKNAMPLMEFVDKLQLQLTDLTSTAEKGYVESMSDIFIRELEGMDVTERPIHCSDIARDTLYVKNHNNWTQDDRGQTLMNNAIDKVRHENFSQLEEWIKEHPNYQDKTHTDNKEYLEIVTNCLEGSNGKSNKLVVKNIAKEVRIQKK</sequence>